<keyword evidence="5" id="KW-1133">Transmembrane helix</keyword>
<dbReference type="Proteomes" id="UP000183832">
    <property type="component" value="Unassembled WGS sequence"/>
</dbReference>
<gene>
    <name evidence="9" type="ORF">CLUMA_CG017410</name>
</gene>
<evidence type="ECO:0000313" key="9">
    <source>
        <dbReference type="EMBL" id="CRL04314.1"/>
    </source>
</evidence>
<evidence type="ECO:0000256" key="5">
    <source>
        <dbReference type="ARBA" id="ARBA00022989"/>
    </source>
</evidence>
<dbReference type="PANTHER" id="PTHR21137">
    <property type="entry name" value="ODORANT RECEPTOR"/>
    <property type="match status" value="1"/>
</dbReference>
<evidence type="ECO:0000256" key="1">
    <source>
        <dbReference type="ARBA" id="ARBA00004141"/>
    </source>
</evidence>
<evidence type="ECO:0000256" key="2">
    <source>
        <dbReference type="ARBA" id="ARBA00022606"/>
    </source>
</evidence>
<keyword evidence="3" id="KW-0812">Transmembrane</keyword>
<dbReference type="Pfam" id="PF02949">
    <property type="entry name" value="7tm_6"/>
    <property type="match status" value="1"/>
</dbReference>
<sequence length="90" mass="10228">MAGHIFLLCSNGQKLEDNSMKVAEGVYASRWETFQSIKVKKHILFIMMKSQRAKRLTALNFADVSLSSFAHILATTWSYFNLLKRVSNGT</sequence>
<dbReference type="GO" id="GO:0007165">
    <property type="term" value="P:signal transduction"/>
    <property type="evidence" value="ECO:0007669"/>
    <property type="project" value="UniProtKB-KW"/>
</dbReference>
<dbReference type="PANTHER" id="PTHR21137:SF44">
    <property type="entry name" value="ODORANT RECEPTOR 13A-RELATED"/>
    <property type="match status" value="1"/>
</dbReference>
<evidence type="ECO:0000256" key="8">
    <source>
        <dbReference type="ARBA" id="ARBA00023224"/>
    </source>
</evidence>
<dbReference type="GO" id="GO:0004984">
    <property type="term" value="F:olfactory receptor activity"/>
    <property type="evidence" value="ECO:0007669"/>
    <property type="project" value="InterPro"/>
</dbReference>
<comment type="subcellular location">
    <subcellularLocation>
        <location evidence="1">Membrane</location>
        <topology evidence="1">Multi-pass membrane protein</topology>
    </subcellularLocation>
</comment>
<protein>
    <submittedName>
        <fullName evidence="9">CLUMA_CG017410, isoform A</fullName>
    </submittedName>
</protein>
<accession>A0A1J1IX83</accession>
<evidence type="ECO:0000256" key="6">
    <source>
        <dbReference type="ARBA" id="ARBA00023136"/>
    </source>
</evidence>
<keyword evidence="8" id="KW-0807">Transducer</keyword>
<keyword evidence="6" id="KW-0472">Membrane</keyword>
<keyword evidence="4" id="KW-0552">Olfaction</keyword>
<dbReference type="OrthoDB" id="8185860at2759"/>
<evidence type="ECO:0000256" key="3">
    <source>
        <dbReference type="ARBA" id="ARBA00022692"/>
    </source>
</evidence>
<reference evidence="9 10" key="1">
    <citation type="submission" date="2015-04" db="EMBL/GenBank/DDBJ databases">
        <authorList>
            <person name="Syromyatnikov M.Y."/>
            <person name="Popov V.N."/>
        </authorList>
    </citation>
    <scope>NUCLEOTIDE SEQUENCE [LARGE SCALE GENOMIC DNA]</scope>
</reference>
<organism evidence="9 10">
    <name type="scientific">Clunio marinus</name>
    <dbReference type="NCBI Taxonomy" id="568069"/>
    <lineage>
        <taxon>Eukaryota</taxon>
        <taxon>Metazoa</taxon>
        <taxon>Ecdysozoa</taxon>
        <taxon>Arthropoda</taxon>
        <taxon>Hexapoda</taxon>
        <taxon>Insecta</taxon>
        <taxon>Pterygota</taxon>
        <taxon>Neoptera</taxon>
        <taxon>Endopterygota</taxon>
        <taxon>Diptera</taxon>
        <taxon>Nematocera</taxon>
        <taxon>Chironomoidea</taxon>
        <taxon>Chironomidae</taxon>
        <taxon>Clunio</taxon>
    </lineage>
</organism>
<keyword evidence="2" id="KW-0716">Sensory transduction</keyword>
<dbReference type="GO" id="GO:0005886">
    <property type="term" value="C:plasma membrane"/>
    <property type="evidence" value="ECO:0007669"/>
    <property type="project" value="TreeGrafter"/>
</dbReference>
<dbReference type="GO" id="GO:0005549">
    <property type="term" value="F:odorant binding"/>
    <property type="evidence" value="ECO:0007669"/>
    <property type="project" value="InterPro"/>
</dbReference>
<keyword evidence="10" id="KW-1185">Reference proteome</keyword>
<evidence type="ECO:0000256" key="7">
    <source>
        <dbReference type="ARBA" id="ARBA00023170"/>
    </source>
</evidence>
<dbReference type="EMBL" id="CVRI01000063">
    <property type="protein sequence ID" value="CRL04314.1"/>
    <property type="molecule type" value="Genomic_DNA"/>
</dbReference>
<dbReference type="AlphaFoldDB" id="A0A1J1IX83"/>
<evidence type="ECO:0000256" key="4">
    <source>
        <dbReference type="ARBA" id="ARBA00022725"/>
    </source>
</evidence>
<dbReference type="InterPro" id="IPR004117">
    <property type="entry name" value="7tm6_olfct_rcpt"/>
</dbReference>
<evidence type="ECO:0000313" key="10">
    <source>
        <dbReference type="Proteomes" id="UP000183832"/>
    </source>
</evidence>
<proteinExistence type="predicted"/>
<keyword evidence="7" id="KW-0675">Receptor</keyword>
<name>A0A1J1IX83_9DIPT</name>